<accession>A0A6N8LUI9</accession>
<name>A0A6N8LUI9_9SPHN</name>
<gene>
    <name evidence="1" type="ORF">GQR91_11225</name>
</gene>
<dbReference type="EMBL" id="WSUT01000005">
    <property type="protein sequence ID" value="MWC44217.1"/>
    <property type="molecule type" value="Genomic_DNA"/>
</dbReference>
<dbReference type="OrthoDB" id="7593450at2"/>
<dbReference type="Gene3D" id="1.25.40.10">
    <property type="entry name" value="Tetratricopeptide repeat domain"/>
    <property type="match status" value="1"/>
</dbReference>
<dbReference type="SUPFAM" id="SSF48452">
    <property type="entry name" value="TPR-like"/>
    <property type="match status" value="1"/>
</dbReference>
<evidence type="ECO:0000313" key="1">
    <source>
        <dbReference type="EMBL" id="MWC44217.1"/>
    </source>
</evidence>
<dbReference type="Gene3D" id="1.20.58.320">
    <property type="entry name" value="TPR-like"/>
    <property type="match status" value="1"/>
</dbReference>
<comment type="caution">
    <text evidence="1">The sequence shown here is derived from an EMBL/GenBank/DDBJ whole genome shotgun (WGS) entry which is preliminary data.</text>
</comment>
<proteinExistence type="predicted"/>
<dbReference type="Pfam" id="PF06041">
    <property type="entry name" value="DUF924"/>
    <property type="match status" value="1"/>
</dbReference>
<reference evidence="1 2" key="1">
    <citation type="submission" date="2019-12" db="EMBL/GenBank/DDBJ databases">
        <authorList>
            <person name="Zheng J."/>
        </authorList>
    </citation>
    <scope>NUCLEOTIDE SEQUENCE [LARGE SCALE GENOMIC DNA]</scope>
    <source>
        <strain evidence="1 2">DSM 27347</strain>
    </source>
</reference>
<dbReference type="InterPro" id="IPR011990">
    <property type="entry name" value="TPR-like_helical_dom_sf"/>
</dbReference>
<protein>
    <submittedName>
        <fullName evidence="1">DUF924 family protein</fullName>
    </submittedName>
</protein>
<dbReference type="AlphaFoldDB" id="A0A6N8LUI9"/>
<dbReference type="RefSeq" id="WP_149681698.1">
    <property type="nucleotide sequence ID" value="NZ_FNBI01000002.1"/>
</dbReference>
<dbReference type="InterPro" id="IPR010323">
    <property type="entry name" value="DUF924"/>
</dbReference>
<sequence>MDGDLGARGAIVHEDAQSVLAFWFALTPEQHFGKDAELDAALTERFGALRDAVLADSAAEWRDDPETLLAAIILLDQVSRNMYRGDARAYDGDTLALALTMEAIDKGWDMRLPPERRVFLYMPLMHAESLAVQHLSVRKFEALGVEENLRFAVEHRDVIARFGRYPSRNAALGRESTPEEQAYLSQPGAGW</sequence>
<organism evidence="1 2">
    <name type="scientific">Sphingomonas carotinifaciens</name>
    <dbReference type="NCBI Taxonomy" id="1166323"/>
    <lineage>
        <taxon>Bacteria</taxon>
        <taxon>Pseudomonadati</taxon>
        <taxon>Pseudomonadota</taxon>
        <taxon>Alphaproteobacteria</taxon>
        <taxon>Sphingomonadales</taxon>
        <taxon>Sphingomonadaceae</taxon>
        <taxon>Sphingomonas</taxon>
    </lineage>
</organism>
<dbReference type="Proteomes" id="UP000436801">
    <property type="component" value="Unassembled WGS sequence"/>
</dbReference>
<evidence type="ECO:0000313" key="2">
    <source>
        <dbReference type="Proteomes" id="UP000436801"/>
    </source>
</evidence>